<evidence type="ECO:0000313" key="2">
    <source>
        <dbReference type="EMBL" id="CAB3380354.1"/>
    </source>
</evidence>
<feature type="region of interest" description="Disordered" evidence="1">
    <location>
        <begin position="273"/>
        <end position="344"/>
    </location>
</feature>
<feature type="compositionally biased region" description="Low complexity" evidence="1">
    <location>
        <begin position="311"/>
        <end position="324"/>
    </location>
</feature>
<reference evidence="2 3" key="1">
    <citation type="submission" date="2020-04" db="EMBL/GenBank/DDBJ databases">
        <authorList>
            <person name="Alioto T."/>
            <person name="Alioto T."/>
            <person name="Gomez Garrido J."/>
        </authorList>
    </citation>
    <scope>NUCLEOTIDE SEQUENCE [LARGE SCALE GENOMIC DNA]</scope>
</reference>
<dbReference type="Proteomes" id="UP000494165">
    <property type="component" value="Unassembled WGS sequence"/>
</dbReference>
<protein>
    <submittedName>
        <fullName evidence="2">Uncharacterized protein</fullName>
    </submittedName>
</protein>
<feature type="compositionally biased region" description="Acidic residues" evidence="1">
    <location>
        <begin position="239"/>
        <end position="248"/>
    </location>
</feature>
<proteinExistence type="predicted"/>
<accession>A0A8S1DCS8</accession>
<gene>
    <name evidence="2" type="ORF">CLODIP_2_CD10598</name>
</gene>
<feature type="compositionally biased region" description="Low complexity" evidence="1">
    <location>
        <begin position="290"/>
        <end position="300"/>
    </location>
</feature>
<dbReference type="EMBL" id="CADEPI010000206">
    <property type="protein sequence ID" value="CAB3380354.1"/>
    <property type="molecule type" value="Genomic_DNA"/>
</dbReference>
<comment type="caution">
    <text evidence="2">The sequence shown here is derived from an EMBL/GenBank/DDBJ whole genome shotgun (WGS) entry which is preliminary data.</text>
</comment>
<feature type="region of interest" description="Disordered" evidence="1">
    <location>
        <begin position="1"/>
        <end position="23"/>
    </location>
</feature>
<keyword evidence="3" id="KW-1185">Reference proteome</keyword>
<sequence length="558" mass="61926">MLKRSPMPGARQKVATSPESGFSECSHTTLLAENESLSSSITAPTLQNYLQTWTPEETPEMANLVTITINGITIHGYFKNDDVIKLMTAFNVGSVSDTTTLSVPHPVDDENRLTSDLCHSWVQSHHSETTAKEGCTPAAAAFQFKEGDSSFEQVSSSTPLIVREGVDHTMAVKLQPKLACTARETSHAPFGLSEAYSMNGAEAVSGLPPDAEDLLSEEDPDAVPVVSKWMLEEDLWVSSDDDAADDGPEQPPQPPMTDAIILDGLKLRINKRKIKEAAVSPEPKKKSRSRWSSSDSSSSESMEEEDLPLYDDALLSNDSSSSFEDANEENMISESKREPMASDQGTMVPKETKYKLDMEVWYEQRRQEYAKFIPDAAKKMVTNMQPIVWLERDPSVDRLALDLLRLESGEICEGQSDNNSLRFQYESSDDISLSFNSDGNVDFPNLSSFSSTQDGDIVLKTSDDIQTPQQEQETEQMRIGAADEVVANDLHDAINKILAEKPLQPDDSVWQLYQTYHDNFEVENLDCDQSAENFQLLLNDSDIPESQVQTLPRAEPMS</sequence>
<evidence type="ECO:0000256" key="1">
    <source>
        <dbReference type="SAM" id="MobiDB-lite"/>
    </source>
</evidence>
<organism evidence="2 3">
    <name type="scientific">Cloeon dipterum</name>
    <dbReference type="NCBI Taxonomy" id="197152"/>
    <lineage>
        <taxon>Eukaryota</taxon>
        <taxon>Metazoa</taxon>
        <taxon>Ecdysozoa</taxon>
        <taxon>Arthropoda</taxon>
        <taxon>Hexapoda</taxon>
        <taxon>Insecta</taxon>
        <taxon>Pterygota</taxon>
        <taxon>Palaeoptera</taxon>
        <taxon>Ephemeroptera</taxon>
        <taxon>Pisciforma</taxon>
        <taxon>Baetidae</taxon>
        <taxon>Cloeon</taxon>
    </lineage>
</organism>
<dbReference type="AlphaFoldDB" id="A0A8S1DCS8"/>
<feature type="region of interest" description="Disordered" evidence="1">
    <location>
        <begin position="239"/>
        <end position="258"/>
    </location>
</feature>
<evidence type="ECO:0000313" key="3">
    <source>
        <dbReference type="Proteomes" id="UP000494165"/>
    </source>
</evidence>
<feature type="compositionally biased region" description="Polar residues" evidence="1">
    <location>
        <begin position="14"/>
        <end position="23"/>
    </location>
</feature>
<name>A0A8S1DCS8_9INSE</name>